<dbReference type="Proteomes" id="UP001295423">
    <property type="component" value="Unassembled WGS sequence"/>
</dbReference>
<accession>A0AAD2G8C8</accession>
<evidence type="ECO:0000313" key="2">
    <source>
        <dbReference type="EMBL" id="CAJ1963454.1"/>
    </source>
</evidence>
<gene>
    <name evidence="2" type="ORF">CYCCA115_LOCUS20170</name>
</gene>
<dbReference type="EMBL" id="CAKOGP040002147">
    <property type="protein sequence ID" value="CAJ1963454.1"/>
    <property type="molecule type" value="Genomic_DNA"/>
</dbReference>
<evidence type="ECO:0000256" key="1">
    <source>
        <dbReference type="SAM" id="MobiDB-lite"/>
    </source>
</evidence>
<proteinExistence type="predicted"/>
<sequence length="352" mass="40066">MVAVTNESLEKKYESDARLSANNNNTSNSSKCRDLACFALFLAALLSSNFFSVQHFHGFDRSTTETEALTAVRNGINPSQQNTVLDTATEDASSEELKPYCLKAPFYGGTSNNVIEVGKLLRILNDEGKHRKLGLDKHWTQWYKSHFDERPDVLFDYYPDGGDCEQAYIAQDAFFLGDNDWDLSYIRHLTPSSEHRDTAEAIIKSWPHGRNYISVHRRDLEGTCHISARCPLNRKERKGTGRKCVEQRDPNEACSVELRLQACDMEYSMVDNPKNLPVILFTDRQVPDKDSTFPQIFNETAPMFVEMWLMAQSQTHWGNPRSSVDAVVSSWRNGMGLEPKPCYGPDKILFQM</sequence>
<feature type="compositionally biased region" description="Basic and acidic residues" evidence="1">
    <location>
        <begin position="8"/>
        <end position="17"/>
    </location>
</feature>
<comment type="caution">
    <text evidence="2">The sequence shown here is derived from an EMBL/GenBank/DDBJ whole genome shotgun (WGS) entry which is preliminary data.</text>
</comment>
<organism evidence="2 3">
    <name type="scientific">Cylindrotheca closterium</name>
    <dbReference type="NCBI Taxonomy" id="2856"/>
    <lineage>
        <taxon>Eukaryota</taxon>
        <taxon>Sar</taxon>
        <taxon>Stramenopiles</taxon>
        <taxon>Ochrophyta</taxon>
        <taxon>Bacillariophyta</taxon>
        <taxon>Bacillariophyceae</taxon>
        <taxon>Bacillariophycidae</taxon>
        <taxon>Bacillariales</taxon>
        <taxon>Bacillariaceae</taxon>
        <taxon>Cylindrotheca</taxon>
    </lineage>
</organism>
<keyword evidence="3" id="KW-1185">Reference proteome</keyword>
<feature type="compositionally biased region" description="Low complexity" evidence="1">
    <location>
        <begin position="20"/>
        <end position="30"/>
    </location>
</feature>
<protein>
    <submittedName>
        <fullName evidence="2">Uncharacterized protein</fullName>
    </submittedName>
</protein>
<dbReference type="AlphaFoldDB" id="A0AAD2G8C8"/>
<evidence type="ECO:0000313" key="3">
    <source>
        <dbReference type="Proteomes" id="UP001295423"/>
    </source>
</evidence>
<feature type="region of interest" description="Disordered" evidence="1">
    <location>
        <begin position="1"/>
        <end position="30"/>
    </location>
</feature>
<name>A0AAD2G8C8_9STRA</name>
<reference evidence="2" key="1">
    <citation type="submission" date="2023-08" db="EMBL/GenBank/DDBJ databases">
        <authorList>
            <person name="Audoor S."/>
            <person name="Bilcke G."/>
        </authorList>
    </citation>
    <scope>NUCLEOTIDE SEQUENCE</scope>
</reference>